<evidence type="ECO:0000313" key="8">
    <source>
        <dbReference type="Proteomes" id="UP001243330"/>
    </source>
</evidence>
<proteinExistence type="predicted"/>
<organism evidence="7 8">
    <name type="scientific">Colletotrichum chrysophilum</name>
    <dbReference type="NCBI Taxonomy" id="1836956"/>
    <lineage>
        <taxon>Eukaryota</taxon>
        <taxon>Fungi</taxon>
        <taxon>Dikarya</taxon>
        <taxon>Ascomycota</taxon>
        <taxon>Pezizomycotina</taxon>
        <taxon>Sordariomycetes</taxon>
        <taxon>Hypocreomycetidae</taxon>
        <taxon>Glomerellales</taxon>
        <taxon>Glomerellaceae</taxon>
        <taxon>Colletotrichum</taxon>
        <taxon>Colletotrichum gloeosporioides species complex</taxon>
    </lineage>
</organism>
<dbReference type="EMBL" id="JAQOWY010000023">
    <property type="protein sequence ID" value="KAK1855312.1"/>
    <property type="molecule type" value="Genomic_DNA"/>
</dbReference>
<evidence type="ECO:0000256" key="3">
    <source>
        <dbReference type="ARBA" id="ARBA00023026"/>
    </source>
</evidence>
<evidence type="ECO:0000256" key="6">
    <source>
        <dbReference type="SAM" id="SignalP"/>
    </source>
</evidence>
<keyword evidence="4" id="KW-1015">Disulfide bond</keyword>
<feature type="chain" id="PRO_5042010658" evidence="6">
    <location>
        <begin position="24"/>
        <end position="216"/>
    </location>
</feature>
<dbReference type="SUPFAM" id="SSF56399">
    <property type="entry name" value="ADP-ribosylation"/>
    <property type="match status" value="1"/>
</dbReference>
<keyword evidence="3" id="KW-0843">Virulence</keyword>
<comment type="caution">
    <text evidence="7">The sequence shown here is derived from an EMBL/GenBank/DDBJ whole genome shotgun (WGS) entry which is preliminary data.</text>
</comment>
<dbReference type="InterPro" id="IPR001144">
    <property type="entry name" value="Enterotoxin_A"/>
</dbReference>
<dbReference type="Gene3D" id="3.90.210.10">
    <property type="entry name" value="Heat-Labile Enterotoxin, subunit A"/>
    <property type="match status" value="1"/>
</dbReference>
<dbReference type="AlphaFoldDB" id="A0AAD9AWX5"/>
<protein>
    <submittedName>
        <fullName evidence="7">Cholera a subunit</fullName>
    </submittedName>
</protein>
<dbReference type="GO" id="GO:0090729">
    <property type="term" value="F:toxin activity"/>
    <property type="evidence" value="ECO:0007669"/>
    <property type="project" value="UniProtKB-KW"/>
</dbReference>
<dbReference type="Pfam" id="PF01375">
    <property type="entry name" value="Enterotoxin_a"/>
    <property type="match status" value="1"/>
</dbReference>
<keyword evidence="1" id="KW-0800">Toxin</keyword>
<reference evidence="7" key="1">
    <citation type="submission" date="2023-01" db="EMBL/GenBank/DDBJ databases">
        <title>Colletotrichum chrysophilum M932 genome sequence.</title>
        <authorList>
            <person name="Baroncelli R."/>
        </authorList>
    </citation>
    <scope>NUCLEOTIDE SEQUENCE</scope>
    <source>
        <strain evidence="7">M932</strain>
    </source>
</reference>
<feature type="signal peptide" evidence="6">
    <location>
        <begin position="1"/>
        <end position="23"/>
    </location>
</feature>
<name>A0AAD9AWX5_9PEZI</name>
<evidence type="ECO:0000256" key="1">
    <source>
        <dbReference type="ARBA" id="ARBA00022656"/>
    </source>
</evidence>
<evidence type="ECO:0000256" key="4">
    <source>
        <dbReference type="ARBA" id="ARBA00023157"/>
    </source>
</evidence>
<feature type="compositionally biased region" description="Basic residues" evidence="5">
    <location>
        <begin position="198"/>
        <end position="208"/>
    </location>
</feature>
<keyword evidence="8" id="KW-1185">Reference proteome</keyword>
<evidence type="ECO:0000256" key="2">
    <source>
        <dbReference type="ARBA" id="ARBA00022729"/>
    </source>
</evidence>
<evidence type="ECO:0000313" key="7">
    <source>
        <dbReference type="EMBL" id="KAK1855312.1"/>
    </source>
</evidence>
<feature type="region of interest" description="Disordered" evidence="5">
    <location>
        <begin position="190"/>
        <end position="216"/>
    </location>
</feature>
<evidence type="ECO:0000256" key="5">
    <source>
        <dbReference type="SAM" id="MobiDB-lite"/>
    </source>
</evidence>
<keyword evidence="2 6" id="KW-0732">Signal</keyword>
<accession>A0AAD9AWX5</accession>
<gene>
    <name evidence="7" type="ORF">CCHR01_02075</name>
</gene>
<dbReference type="PRINTS" id="PR00771">
    <property type="entry name" value="ENTEROTOXINA"/>
</dbReference>
<sequence length="216" mass="24029">MFGQLPLLLFFLGTHLWCRLCHGAPLLVFHVYRGDTRSPKEIKMLGGFLPKGQASFGLQTQDTSLFNHMKGTHSIGSRDEDGYVSTSSSESVAAVFVYGKPSAYVYKIHVTPNLIDTVGTLGKYSEFDEESEWAALGGIKYEQIVSWRPLNGRKLGSTTKNKDYDKAKYGLALNGGVQYQLAGFPPNHEAWDEEPWKNHKPSKRHIGKKPGPVLIS</sequence>
<dbReference type="Proteomes" id="UP001243330">
    <property type="component" value="Unassembled WGS sequence"/>
</dbReference>